<proteinExistence type="predicted"/>
<dbReference type="EMBL" id="JAPHNI010001251">
    <property type="protein sequence ID" value="KAJ8106167.1"/>
    <property type="molecule type" value="Genomic_DNA"/>
</dbReference>
<evidence type="ECO:0000313" key="1">
    <source>
        <dbReference type="EMBL" id="KAJ8106167.1"/>
    </source>
</evidence>
<dbReference type="Proteomes" id="UP001153331">
    <property type="component" value="Unassembled WGS sequence"/>
</dbReference>
<protein>
    <submittedName>
        <fullName evidence="1">Uncharacterized protein</fullName>
    </submittedName>
</protein>
<name>A0ACC2HSV6_9PLEO</name>
<organism evidence="1 2">
    <name type="scientific">Boeremia exigua</name>
    <dbReference type="NCBI Taxonomy" id="749465"/>
    <lineage>
        <taxon>Eukaryota</taxon>
        <taxon>Fungi</taxon>
        <taxon>Dikarya</taxon>
        <taxon>Ascomycota</taxon>
        <taxon>Pezizomycotina</taxon>
        <taxon>Dothideomycetes</taxon>
        <taxon>Pleosporomycetidae</taxon>
        <taxon>Pleosporales</taxon>
        <taxon>Pleosporineae</taxon>
        <taxon>Didymellaceae</taxon>
        <taxon>Boeremia</taxon>
    </lineage>
</organism>
<sequence length="418" mass="47191">MYPHLHNLDSIRILKLTRIDQKDTLFCSRLVAVRLEKSPDYVALSYAWGKKSSDDPVLHVNGHALQIRASLWQALEELTTHSNTIRLWVDQICIDQDNKTEQEQQVRLMSRIYAQAQRVIGWLGGHDKDNHLAFDLLLVLGGIPNARDVQHDFEWRRAADALTKDGHLCKVENLFNPASKPLQAVVCLVKRSWFYRLWIVQEAALASALELRCGSSSISGDIFFNAIRILCSAVSDPPMPWLLQPYRNAYKLGQLRAQVAAGQNHSFPHLAHTLSGWLCGKDHDRLIALFGLAFRSTQAWFKPSYSIPAPDLYTEFAQAHILLEGSLDILHFAGCGDNDAHDFARNGDQVVLQLEPPPDDVPSWVPDWRMRSRPLTLATNVEHGCPGFSATASDPEFEVQQHMLRVRAREVDIIKVCG</sequence>
<gene>
    <name evidence="1" type="ORF">OPT61_g9721</name>
</gene>
<accession>A0ACC2HSV6</accession>
<keyword evidence="2" id="KW-1185">Reference proteome</keyword>
<evidence type="ECO:0000313" key="2">
    <source>
        <dbReference type="Proteomes" id="UP001153331"/>
    </source>
</evidence>
<comment type="caution">
    <text evidence="1">The sequence shown here is derived from an EMBL/GenBank/DDBJ whole genome shotgun (WGS) entry which is preliminary data.</text>
</comment>
<reference evidence="1" key="1">
    <citation type="submission" date="2022-11" db="EMBL/GenBank/DDBJ databases">
        <title>Genome Sequence of Boeremia exigua.</title>
        <authorList>
            <person name="Buettner E."/>
        </authorList>
    </citation>
    <scope>NUCLEOTIDE SEQUENCE</scope>
    <source>
        <strain evidence="1">CU02</strain>
    </source>
</reference>